<name>W6YC87_COCC2</name>
<accession>W6YC87</accession>
<dbReference type="PANTHER" id="PTHR36448">
    <property type="entry name" value="BLR7373 PROTEIN"/>
    <property type="match status" value="1"/>
</dbReference>
<dbReference type="PANTHER" id="PTHR36448:SF3">
    <property type="entry name" value="CUPIN TYPE-2 DOMAIN-CONTAINING PROTEIN"/>
    <property type="match status" value="1"/>
</dbReference>
<keyword evidence="2" id="KW-1185">Reference proteome</keyword>
<proteinExistence type="predicted"/>
<dbReference type="Proteomes" id="UP000053841">
    <property type="component" value="Unassembled WGS sequence"/>
</dbReference>
<protein>
    <submittedName>
        <fullName evidence="1">Uncharacterized protein</fullName>
    </submittedName>
</protein>
<dbReference type="HOGENOM" id="CLU_084522_0_0_1"/>
<organism evidence="1 2">
    <name type="scientific">Cochliobolus carbonum (strain 26-R-13)</name>
    <name type="common">Maize leaf spot fungus</name>
    <name type="synonym">Bipolaris zeicola</name>
    <dbReference type="NCBI Taxonomy" id="930089"/>
    <lineage>
        <taxon>Eukaryota</taxon>
        <taxon>Fungi</taxon>
        <taxon>Dikarya</taxon>
        <taxon>Ascomycota</taxon>
        <taxon>Pezizomycotina</taxon>
        <taxon>Dothideomycetes</taxon>
        <taxon>Pleosporomycetidae</taxon>
        <taxon>Pleosporales</taxon>
        <taxon>Pleosporineae</taxon>
        <taxon>Pleosporaceae</taxon>
        <taxon>Bipolaris</taxon>
    </lineage>
</organism>
<dbReference type="SUPFAM" id="SSF51182">
    <property type="entry name" value="RmlC-like cupins"/>
    <property type="match status" value="1"/>
</dbReference>
<dbReference type="Gene3D" id="2.60.120.10">
    <property type="entry name" value="Jelly Rolls"/>
    <property type="match status" value="1"/>
</dbReference>
<dbReference type="eggNOG" id="ENOG502SJKY">
    <property type="taxonomic scope" value="Eukaryota"/>
</dbReference>
<dbReference type="KEGG" id="bze:COCCADRAFT_30064"/>
<dbReference type="CDD" id="cd02219">
    <property type="entry name" value="cupin_YjlB-like"/>
    <property type="match status" value="1"/>
</dbReference>
<dbReference type="OrthoDB" id="2446447at2759"/>
<evidence type="ECO:0000313" key="1">
    <source>
        <dbReference type="EMBL" id="EUC28746.1"/>
    </source>
</evidence>
<dbReference type="RefSeq" id="XP_007716958.1">
    <property type="nucleotide sequence ID" value="XM_007718768.1"/>
</dbReference>
<reference evidence="1 2" key="1">
    <citation type="journal article" date="2013" name="PLoS Genet.">
        <title>Comparative genome structure, secondary metabolite, and effector coding capacity across Cochliobolus pathogens.</title>
        <authorList>
            <person name="Condon B.J."/>
            <person name="Leng Y."/>
            <person name="Wu D."/>
            <person name="Bushley K.E."/>
            <person name="Ohm R.A."/>
            <person name="Otillar R."/>
            <person name="Martin J."/>
            <person name="Schackwitz W."/>
            <person name="Grimwood J."/>
            <person name="MohdZainudin N."/>
            <person name="Xue C."/>
            <person name="Wang R."/>
            <person name="Manning V.A."/>
            <person name="Dhillon B."/>
            <person name="Tu Z.J."/>
            <person name="Steffenson B.J."/>
            <person name="Salamov A."/>
            <person name="Sun H."/>
            <person name="Lowry S."/>
            <person name="LaButti K."/>
            <person name="Han J."/>
            <person name="Copeland A."/>
            <person name="Lindquist E."/>
            <person name="Barry K."/>
            <person name="Schmutz J."/>
            <person name="Baker S.E."/>
            <person name="Ciuffetti L.M."/>
            <person name="Grigoriev I.V."/>
            <person name="Zhong S."/>
            <person name="Turgeon B.G."/>
        </authorList>
    </citation>
    <scope>NUCLEOTIDE SEQUENCE [LARGE SCALE GENOMIC DNA]</scope>
    <source>
        <strain evidence="1 2">26-R-13</strain>
    </source>
</reference>
<dbReference type="InterPro" id="IPR014710">
    <property type="entry name" value="RmlC-like_jellyroll"/>
</dbReference>
<dbReference type="InterPro" id="IPR011051">
    <property type="entry name" value="RmlC_Cupin_sf"/>
</dbReference>
<dbReference type="InterPro" id="IPR047121">
    <property type="entry name" value="YjiB-like"/>
</dbReference>
<dbReference type="EMBL" id="KI964790">
    <property type="protein sequence ID" value="EUC28746.1"/>
    <property type="molecule type" value="Genomic_DNA"/>
</dbReference>
<dbReference type="GeneID" id="19146683"/>
<dbReference type="AlphaFoldDB" id="W6YC87"/>
<evidence type="ECO:0000313" key="2">
    <source>
        <dbReference type="Proteomes" id="UP000053841"/>
    </source>
</evidence>
<gene>
    <name evidence="1" type="ORF">COCCADRAFT_30064</name>
</gene>
<sequence>MPITVHSYTLPPTPLIPNSPHPLLHYPGLLKETVTCRTFTPTQLLDVYAKNGWQTQWIAKYGPDIQSHYHSTTHEAMTVISGEGATIRFGVADAPGWTAGAYAPGERGEQGEEGGIDIEAGIGDVFIVPAGVAHKTFAPRPESGELAFHQPADVAGGRAAVVNGEVEQERRRFFEAVPIKGEFMMMGAYPYGGVWDFRIGGERGREHVWTVLVPDKDPVLGDSKEGLVGLWNWYALEK</sequence>